<evidence type="ECO:0000256" key="6">
    <source>
        <dbReference type="ARBA" id="ARBA00023119"/>
    </source>
</evidence>
<evidence type="ECO:0000259" key="10">
    <source>
        <dbReference type="PROSITE" id="PS50853"/>
    </source>
</evidence>
<feature type="domain" description="Fibronectin type-III" evidence="10">
    <location>
        <begin position="24"/>
        <end position="113"/>
    </location>
</feature>
<evidence type="ECO:0000256" key="8">
    <source>
        <dbReference type="ARBA" id="ARBA00023180"/>
    </source>
</evidence>
<keyword evidence="2" id="KW-0964">Secreted</keyword>
<feature type="domain" description="Fibronectin type-III" evidence="10">
    <location>
        <begin position="206"/>
        <end position="293"/>
    </location>
</feature>
<gene>
    <name evidence="11" type="ORF">A6R68_19252</name>
</gene>
<protein>
    <recommendedName>
        <fullName evidence="10">Fibronectin type-III domain-containing protein</fullName>
    </recommendedName>
</protein>
<evidence type="ECO:0000256" key="7">
    <source>
        <dbReference type="ARBA" id="ARBA00023157"/>
    </source>
</evidence>
<dbReference type="InterPro" id="IPR003961">
    <property type="entry name" value="FN3_dom"/>
</dbReference>
<keyword evidence="8" id="KW-0325">Glycoprotein</keyword>
<dbReference type="InterPro" id="IPR050991">
    <property type="entry name" value="ECM_Regulatory_Proteins"/>
</dbReference>
<dbReference type="FunFam" id="2.60.40.10:FF:000403">
    <property type="entry name" value="collagen alpha-1(XIV) chain isoform X2"/>
    <property type="match status" value="1"/>
</dbReference>
<keyword evidence="4" id="KW-0677">Repeat</keyword>
<dbReference type="OrthoDB" id="18894at2759"/>
<dbReference type="PRINTS" id="PR00014">
    <property type="entry name" value="FNTYPEIII"/>
</dbReference>
<dbReference type="SUPFAM" id="SSF49265">
    <property type="entry name" value="Fibronectin type III"/>
    <property type="match status" value="4"/>
</dbReference>
<dbReference type="InterPro" id="IPR036116">
    <property type="entry name" value="FN3_sf"/>
</dbReference>
<dbReference type="GO" id="GO:0005581">
    <property type="term" value="C:collagen trimer"/>
    <property type="evidence" value="ECO:0007669"/>
    <property type="project" value="UniProtKB-KW"/>
</dbReference>
<dbReference type="InterPro" id="IPR013783">
    <property type="entry name" value="Ig-like_fold"/>
</dbReference>
<name>A0A1A6HIH7_NEOLE</name>
<comment type="subcellular location">
    <subcellularLocation>
        <location evidence="1">Secreted</location>
        <location evidence="1">Extracellular space</location>
        <location evidence="1">Extracellular matrix</location>
    </subcellularLocation>
</comment>
<dbReference type="FunFam" id="2.60.40.10:FF:000018">
    <property type="entry name" value="collagen alpha-1(XII) chain isoform X1"/>
    <property type="match status" value="1"/>
</dbReference>
<keyword evidence="12" id="KW-1185">Reference proteome</keyword>
<dbReference type="FunFam" id="2.60.40.10:FF:000234">
    <property type="entry name" value="Collagen, type XII, alpha 1"/>
    <property type="match status" value="1"/>
</dbReference>
<evidence type="ECO:0000256" key="4">
    <source>
        <dbReference type="ARBA" id="ARBA00022737"/>
    </source>
</evidence>
<feature type="domain" description="Fibronectin type-III" evidence="10">
    <location>
        <begin position="382"/>
        <end position="472"/>
    </location>
</feature>
<dbReference type="Proteomes" id="UP000092124">
    <property type="component" value="Unassembled WGS sequence"/>
</dbReference>
<dbReference type="GO" id="GO:0007155">
    <property type="term" value="P:cell adhesion"/>
    <property type="evidence" value="ECO:0007669"/>
    <property type="project" value="UniProtKB-KW"/>
</dbReference>
<evidence type="ECO:0000256" key="1">
    <source>
        <dbReference type="ARBA" id="ARBA00004498"/>
    </source>
</evidence>
<evidence type="ECO:0000313" key="12">
    <source>
        <dbReference type="Proteomes" id="UP000092124"/>
    </source>
</evidence>
<accession>A0A1A6HIH7</accession>
<dbReference type="FunFam" id="2.60.40.10:FF:000615">
    <property type="entry name" value="collagen alpha-1(XIV) chain isoform X2"/>
    <property type="match status" value="1"/>
</dbReference>
<reference evidence="11 12" key="1">
    <citation type="submission" date="2016-06" db="EMBL/GenBank/DDBJ databases">
        <title>The Draft Genome Sequence and Annotation of the Desert Woodrat Neotoma lepida.</title>
        <authorList>
            <person name="Campbell M."/>
            <person name="Oakeson K.F."/>
            <person name="Yandell M."/>
            <person name="Halpert J.R."/>
            <person name="Dearing D."/>
        </authorList>
    </citation>
    <scope>NUCLEOTIDE SEQUENCE [LARGE SCALE GENOMIC DNA]</scope>
    <source>
        <strain evidence="11">417</strain>
        <tissue evidence="11">Liver</tissue>
    </source>
</reference>
<dbReference type="PROSITE" id="PS50853">
    <property type="entry name" value="FN3"/>
    <property type="match status" value="5"/>
</dbReference>
<keyword evidence="7" id="KW-1015">Disulfide bond</keyword>
<dbReference type="PANTHER" id="PTHR46708">
    <property type="entry name" value="TENASCIN"/>
    <property type="match status" value="1"/>
</dbReference>
<keyword evidence="5" id="KW-0130">Cell adhesion</keyword>
<dbReference type="STRING" id="56216.A0A1A6HIH7"/>
<organism evidence="11 12">
    <name type="scientific">Neotoma lepida</name>
    <name type="common">Desert woodrat</name>
    <dbReference type="NCBI Taxonomy" id="56216"/>
    <lineage>
        <taxon>Eukaryota</taxon>
        <taxon>Metazoa</taxon>
        <taxon>Chordata</taxon>
        <taxon>Craniata</taxon>
        <taxon>Vertebrata</taxon>
        <taxon>Euteleostomi</taxon>
        <taxon>Mammalia</taxon>
        <taxon>Eutheria</taxon>
        <taxon>Euarchontoglires</taxon>
        <taxon>Glires</taxon>
        <taxon>Rodentia</taxon>
        <taxon>Myomorpha</taxon>
        <taxon>Muroidea</taxon>
        <taxon>Cricetidae</taxon>
        <taxon>Neotominae</taxon>
        <taxon>Neotoma</taxon>
    </lineage>
</organism>
<dbReference type="SMART" id="SM00060">
    <property type="entry name" value="FN3"/>
    <property type="match status" value="5"/>
</dbReference>
<dbReference type="PANTHER" id="PTHR46708:SF7">
    <property type="entry name" value="FIBRONECTIN TYPE-III DOMAIN-CONTAINING PROTEIN"/>
    <property type="match status" value="1"/>
</dbReference>
<dbReference type="Pfam" id="PF00041">
    <property type="entry name" value="fn3"/>
    <property type="match status" value="5"/>
</dbReference>
<evidence type="ECO:0000256" key="3">
    <source>
        <dbReference type="ARBA" id="ARBA00022530"/>
    </source>
</evidence>
<dbReference type="Gene3D" id="2.60.40.10">
    <property type="entry name" value="Immunoglobulins"/>
    <property type="match status" value="5"/>
</dbReference>
<proteinExistence type="inferred from homology"/>
<feature type="domain" description="Fibronectin type-III" evidence="10">
    <location>
        <begin position="114"/>
        <end position="205"/>
    </location>
</feature>
<dbReference type="FunFam" id="2.60.40.10:FF:000514">
    <property type="entry name" value="Collagen alpha-1(XIV) chain isoform X2"/>
    <property type="match status" value="1"/>
</dbReference>
<comment type="caution">
    <text evidence="11">The sequence shown here is derived from an EMBL/GenBank/DDBJ whole genome shotgun (WGS) entry which is preliminary data.</text>
</comment>
<keyword evidence="6" id="KW-0176">Collagen</keyword>
<dbReference type="AlphaFoldDB" id="A0A1A6HIH7"/>
<comment type="similarity">
    <text evidence="9">Belongs to the fibril-associated collagens with interrupted helices (FACIT) family.</text>
</comment>
<evidence type="ECO:0000313" key="11">
    <source>
        <dbReference type="EMBL" id="OBS78358.1"/>
    </source>
</evidence>
<dbReference type="EMBL" id="LZPO01027442">
    <property type="protein sequence ID" value="OBS78358.1"/>
    <property type="molecule type" value="Genomic_DNA"/>
</dbReference>
<keyword evidence="3" id="KW-0272">Extracellular matrix</keyword>
<evidence type="ECO:0000256" key="9">
    <source>
        <dbReference type="ARBA" id="ARBA00049648"/>
    </source>
</evidence>
<dbReference type="CDD" id="cd00063">
    <property type="entry name" value="FN3"/>
    <property type="match status" value="5"/>
</dbReference>
<feature type="domain" description="Fibronectin type-III" evidence="10">
    <location>
        <begin position="295"/>
        <end position="381"/>
    </location>
</feature>
<feature type="non-terminal residue" evidence="11">
    <location>
        <position position="1"/>
    </location>
</feature>
<evidence type="ECO:0000256" key="5">
    <source>
        <dbReference type="ARBA" id="ARBA00022889"/>
    </source>
</evidence>
<sequence>NDLGNQIYPVYFFHLASALATIGPPTELITSEVTARSFMVNWTHTPGKVEKYRVVYYPTRGGKPEEVVVDGSVSSIVLKNLMSSTEYQIAVFAVSAHTASEGLRGTETTLALPMASDLELYDVTENSMRVKWDAVPGATGYLILYAPLTEGLAGDEKEMKIGETHTDIELSGLFPNTEYTVTVYAMFGEEASDPATGQETTLPLTPPRNLRISNIGSNSARLTWDPTSGKISGYRIVYTSADGTEINEVEVDPITTFPLKGLTPLTDYSVAIFSIYEEGQSLPLVGEFTTEEVPAQQYLEIDEVRTDSFRVTWHPLSAEEGQHKLMWIPVYGGNTQEEEQDSYVIEGLDPGTEYEVSLLAVLDDGSESEVVTAVGTTLLQTGIRNLVVDDETATSLQVTWDISDSNVEQFRVTYLTAQGDPMEEVIMVPGMHNSILLKTLIPDTEYKVTVTPIYTTGEVPGQTLETFVGADINTIVITNLLSGMDYNVKIFASQASGFSDALTGLVRTRKPD</sequence>
<evidence type="ECO:0000256" key="2">
    <source>
        <dbReference type="ARBA" id="ARBA00022525"/>
    </source>
</evidence>